<sequence length="92" mass="10409">MGRTSLLLKPGVQQFLRKFCQKQIRALRFPFAQNVRSVGEARRALLETCCNSINPEKNISSAIRREQKEVEASYSGGVLDQRETITAVNQNL</sequence>
<keyword evidence="2" id="KW-1185">Reference proteome</keyword>
<evidence type="ECO:0000313" key="1">
    <source>
        <dbReference type="EMBL" id="KAK6741486.1"/>
    </source>
</evidence>
<proteinExistence type="predicted"/>
<dbReference type="Proteomes" id="UP001303046">
    <property type="component" value="Unassembled WGS sequence"/>
</dbReference>
<gene>
    <name evidence="1" type="primary">Necator_chrIII.g10144</name>
    <name evidence="1" type="ORF">RB195_009379</name>
</gene>
<comment type="caution">
    <text evidence="1">The sequence shown here is derived from an EMBL/GenBank/DDBJ whole genome shotgun (WGS) entry which is preliminary data.</text>
</comment>
<dbReference type="EMBL" id="JAVFWL010000003">
    <property type="protein sequence ID" value="KAK6741486.1"/>
    <property type="molecule type" value="Genomic_DNA"/>
</dbReference>
<protein>
    <submittedName>
        <fullName evidence="1">Uncharacterized protein</fullName>
    </submittedName>
</protein>
<reference evidence="1 2" key="1">
    <citation type="submission" date="2023-08" db="EMBL/GenBank/DDBJ databases">
        <title>A Necator americanus chromosomal reference genome.</title>
        <authorList>
            <person name="Ilik V."/>
            <person name="Petrzelkova K.J."/>
            <person name="Pardy F."/>
            <person name="Fuh T."/>
            <person name="Niatou-Singa F.S."/>
            <person name="Gouil Q."/>
            <person name="Baker L."/>
            <person name="Ritchie M.E."/>
            <person name="Jex A.R."/>
            <person name="Gazzola D."/>
            <person name="Li H."/>
            <person name="Toshio Fujiwara R."/>
            <person name="Zhan B."/>
            <person name="Aroian R.V."/>
            <person name="Pafco B."/>
            <person name="Schwarz E.M."/>
        </authorList>
    </citation>
    <scope>NUCLEOTIDE SEQUENCE [LARGE SCALE GENOMIC DNA]</scope>
    <source>
        <strain evidence="1 2">Aroian</strain>
        <tissue evidence="1">Whole animal</tissue>
    </source>
</reference>
<accession>A0ABR1CT26</accession>
<name>A0ABR1CT26_NECAM</name>
<organism evidence="1 2">
    <name type="scientific">Necator americanus</name>
    <name type="common">Human hookworm</name>
    <dbReference type="NCBI Taxonomy" id="51031"/>
    <lineage>
        <taxon>Eukaryota</taxon>
        <taxon>Metazoa</taxon>
        <taxon>Ecdysozoa</taxon>
        <taxon>Nematoda</taxon>
        <taxon>Chromadorea</taxon>
        <taxon>Rhabditida</taxon>
        <taxon>Rhabditina</taxon>
        <taxon>Rhabditomorpha</taxon>
        <taxon>Strongyloidea</taxon>
        <taxon>Ancylostomatidae</taxon>
        <taxon>Bunostominae</taxon>
        <taxon>Necator</taxon>
    </lineage>
</organism>
<evidence type="ECO:0000313" key="2">
    <source>
        <dbReference type="Proteomes" id="UP001303046"/>
    </source>
</evidence>